<accession>A0ACA8QU97</accession>
<evidence type="ECO:0000313" key="1">
    <source>
        <dbReference type="EMBL" id="BBL08330.1"/>
    </source>
</evidence>
<dbReference type="Proteomes" id="UP000317465">
    <property type="component" value="Chromosome"/>
</dbReference>
<proteinExistence type="predicted"/>
<organism evidence="1 2">
    <name type="scientific">Alistipes onderdonkii subsp. vulgaris</name>
    <dbReference type="NCBI Taxonomy" id="2585117"/>
    <lineage>
        <taxon>Bacteria</taxon>
        <taxon>Pseudomonadati</taxon>
        <taxon>Bacteroidota</taxon>
        <taxon>Bacteroidia</taxon>
        <taxon>Bacteroidales</taxon>
        <taxon>Rikenellaceae</taxon>
        <taxon>Alistipes</taxon>
    </lineage>
</organism>
<keyword evidence="2" id="KW-1185">Reference proteome</keyword>
<reference evidence="1 2" key="1">
    <citation type="journal article" date="2020" name="Int. J. Syst. Evol. Microbiol.">
        <title>Alistipes communis sp. nov., Alistipes dispar sp. nov. and Alistipes onderdonkii subsp. vulgaris subsp. nov., isolated from human faeces, and creation of Alistipes onderdonkii subsp. onderdonkii subsp. nov.</title>
        <authorList>
            <person name="Sakamoto M."/>
            <person name="Ikeyama N."/>
            <person name="Ogata Y."/>
            <person name="Suda W."/>
            <person name="Iino T."/>
            <person name="Hattori M."/>
            <person name="Ohkuma M."/>
        </authorList>
    </citation>
    <scope>NUCLEOTIDE SEQUENCE [LARGE SCALE GENOMIC DNA]</scope>
    <source>
        <strain evidence="1 2">5CPYCFAH4</strain>
    </source>
</reference>
<dbReference type="EMBL" id="AP019737">
    <property type="protein sequence ID" value="BBL08330.1"/>
    <property type="molecule type" value="Genomic_DNA"/>
</dbReference>
<sequence length="98" mass="11139">MLQPGDNAFQTGFVVRYPALQCDKVSVPGAFAVRREYVPLQNFPFRRKQLMTAADLPGYTVMDYLIEQSAFPIRNGRGPEFYFYACHTFVVVKVAGPR</sequence>
<protein>
    <submittedName>
        <fullName evidence="1">Uncharacterized protein</fullName>
    </submittedName>
</protein>
<gene>
    <name evidence="1" type="ORF">A5CPYCFAH4_05540</name>
</gene>
<evidence type="ECO:0000313" key="2">
    <source>
        <dbReference type="Proteomes" id="UP000317465"/>
    </source>
</evidence>
<name>A0ACA8QU97_9BACT</name>